<comment type="subcellular location">
    <subcellularLocation>
        <location evidence="1">Cell membrane</location>
        <topology evidence="1">Multi-pass membrane protein</topology>
    </subcellularLocation>
</comment>
<dbReference type="InterPro" id="IPR023298">
    <property type="entry name" value="ATPase_P-typ_TM_dom_sf"/>
</dbReference>
<gene>
    <name evidence="5" type="ORF">BN000_04585</name>
</gene>
<name>A0A0U1DQ05_9MYCO</name>
<organism evidence="5 6">
    <name type="scientific">Mycobacterium europaeum</name>
    <dbReference type="NCBI Taxonomy" id="761804"/>
    <lineage>
        <taxon>Bacteria</taxon>
        <taxon>Bacillati</taxon>
        <taxon>Actinomycetota</taxon>
        <taxon>Actinomycetes</taxon>
        <taxon>Mycobacteriales</taxon>
        <taxon>Mycobacteriaceae</taxon>
        <taxon>Mycobacterium</taxon>
        <taxon>Mycobacterium simiae complex</taxon>
    </lineage>
</organism>
<dbReference type="Gene3D" id="1.20.1110.10">
    <property type="entry name" value="Calcium-transporting ATPase, transmembrane domain"/>
    <property type="match status" value="1"/>
</dbReference>
<protein>
    <submittedName>
        <fullName evidence="5">P-type HAD superfamily ATPase</fullName>
    </submittedName>
</protein>
<dbReference type="Pfam" id="PF00689">
    <property type="entry name" value="Cation_ATPase_C"/>
    <property type="match status" value="1"/>
</dbReference>
<evidence type="ECO:0000259" key="4">
    <source>
        <dbReference type="Pfam" id="PF00689"/>
    </source>
</evidence>
<evidence type="ECO:0000256" key="2">
    <source>
        <dbReference type="ARBA" id="ARBA00022475"/>
    </source>
</evidence>
<accession>A0A0U1DQ05</accession>
<dbReference type="Proteomes" id="UP000199601">
    <property type="component" value="Unassembled WGS sequence"/>
</dbReference>
<dbReference type="InterPro" id="IPR006068">
    <property type="entry name" value="ATPase_P-typ_cation-transptr_C"/>
</dbReference>
<dbReference type="GO" id="GO:0019829">
    <property type="term" value="F:ATPase-coupled monoatomic cation transmembrane transporter activity"/>
    <property type="evidence" value="ECO:0007669"/>
    <property type="project" value="TreeGrafter"/>
</dbReference>
<dbReference type="GO" id="GO:0005886">
    <property type="term" value="C:plasma membrane"/>
    <property type="evidence" value="ECO:0007669"/>
    <property type="project" value="UniProtKB-SubCell"/>
</dbReference>
<dbReference type="AlphaFoldDB" id="A0A0U1DQ05"/>
<dbReference type="InterPro" id="IPR050510">
    <property type="entry name" value="Cation_transp_ATPase_P-type"/>
</dbReference>
<feature type="domain" description="Cation-transporting P-type ATPase C-terminal" evidence="4">
    <location>
        <begin position="2"/>
        <end position="135"/>
    </location>
</feature>
<keyword evidence="3" id="KW-1133">Transmembrane helix</keyword>
<keyword evidence="6" id="KW-1185">Reference proteome</keyword>
<dbReference type="GO" id="GO:1902600">
    <property type="term" value="P:proton transmembrane transport"/>
    <property type="evidence" value="ECO:0007669"/>
    <property type="project" value="TreeGrafter"/>
</dbReference>
<sequence>MVFLGAIVALLQMAGFFYVLLKAGWHPGAPVGDGTPLHHAYQQATTMTFLGMIAGQIGTAFAVRSQRASLWSVGIFTNRYLLGGIAAELVLVAVFVYVPPLQTLLGTAALPATDLLLLLPYPFVAWGADELWRYLLRRSESRRQQNAACI</sequence>
<dbReference type="RefSeq" id="WP_276327170.1">
    <property type="nucleotide sequence ID" value="NZ_CTEC01000002.1"/>
</dbReference>
<keyword evidence="3" id="KW-0472">Membrane</keyword>
<keyword evidence="2" id="KW-1003">Cell membrane</keyword>
<reference evidence="6" key="1">
    <citation type="submission" date="2015-03" db="EMBL/GenBank/DDBJ databases">
        <authorList>
            <person name="Urmite Genomes"/>
        </authorList>
    </citation>
    <scope>NUCLEOTIDE SEQUENCE [LARGE SCALE GENOMIC DNA]</scope>
    <source>
        <strain evidence="6">CSUR P1344</strain>
    </source>
</reference>
<keyword evidence="3" id="KW-0812">Transmembrane</keyword>
<feature type="transmembrane region" description="Helical" evidence="3">
    <location>
        <begin position="75"/>
        <end position="98"/>
    </location>
</feature>
<dbReference type="PANTHER" id="PTHR43294:SF21">
    <property type="entry name" value="CATION TRANSPORTING ATPASE"/>
    <property type="match status" value="1"/>
</dbReference>
<evidence type="ECO:0000256" key="3">
    <source>
        <dbReference type="SAM" id="Phobius"/>
    </source>
</evidence>
<dbReference type="EMBL" id="CTEC01000002">
    <property type="protein sequence ID" value="CQD19595.1"/>
    <property type="molecule type" value="Genomic_DNA"/>
</dbReference>
<evidence type="ECO:0000313" key="6">
    <source>
        <dbReference type="Proteomes" id="UP000199601"/>
    </source>
</evidence>
<dbReference type="PANTHER" id="PTHR43294">
    <property type="entry name" value="SODIUM/POTASSIUM-TRANSPORTING ATPASE SUBUNIT ALPHA"/>
    <property type="match status" value="1"/>
</dbReference>
<feature type="transmembrane region" description="Helical" evidence="3">
    <location>
        <begin position="40"/>
        <end position="63"/>
    </location>
</feature>
<evidence type="ECO:0000256" key="1">
    <source>
        <dbReference type="ARBA" id="ARBA00004651"/>
    </source>
</evidence>
<proteinExistence type="predicted"/>
<evidence type="ECO:0000313" key="5">
    <source>
        <dbReference type="EMBL" id="CQD19595.1"/>
    </source>
</evidence>
<dbReference type="SUPFAM" id="SSF81665">
    <property type="entry name" value="Calcium ATPase, transmembrane domain M"/>
    <property type="match status" value="1"/>
</dbReference>